<dbReference type="PANTHER" id="PTHR42912:SF80">
    <property type="entry name" value="METHYLTRANSFERASE DOMAIN-CONTAINING PROTEIN"/>
    <property type="match status" value="1"/>
</dbReference>
<keyword evidence="3" id="KW-1185">Reference proteome</keyword>
<evidence type="ECO:0000313" key="2">
    <source>
        <dbReference type="EMBL" id="GBC59487.1"/>
    </source>
</evidence>
<dbReference type="GO" id="GO:0032259">
    <property type="term" value="P:methylation"/>
    <property type="evidence" value="ECO:0007669"/>
    <property type="project" value="UniProtKB-KW"/>
</dbReference>
<feature type="domain" description="Methyltransferase type 11" evidence="1">
    <location>
        <begin position="39"/>
        <end position="137"/>
    </location>
</feature>
<dbReference type="InterPro" id="IPR050508">
    <property type="entry name" value="Methyltransf_Superfamily"/>
</dbReference>
<proteinExistence type="predicted"/>
<evidence type="ECO:0000259" key="1">
    <source>
        <dbReference type="Pfam" id="PF08241"/>
    </source>
</evidence>
<name>A0A401FR97_9BACT</name>
<dbReference type="CDD" id="cd02440">
    <property type="entry name" value="AdoMet_MTases"/>
    <property type="match status" value="1"/>
</dbReference>
<dbReference type="RefSeq" id="WP_124326998.1">
    <property type="nucleotide sequence ID" value="NZ_BEXT01000001.1"/>
</dbReference>
<organism evidence="2 3">
    <name type="scientific">Desulfonema ishimotonii</name>
    <dbReference type="NCBI Taxonomy" id="45657"/>
    <lineage>
        <taxon>Bacteria</taxon>
        <taxon>Pseudomonadati</taxon>
        <taxon>Thermodesulfobacteriota</taxon>
        <taxon>Desulfobacteria</taxon>
        <taxon>Desulfobacterales</taxon>
        <taxon>Desulfococcaceae</taxon>
        <taxon>Desulfonema</taxon>
    </lineage>
</organism>
<comment type="caution">
    <text evidence="2">The sequence shown here is derived from an EMBL/GenBank/DDBJ whole genome shotgun (WGS) entry which is preliminary data.</text>
</comment>
<dbReference type="OrthoDB" id="9772751at2"/>
<gene>
    <name evidence="2" type="ORF">DENIS_0426</name>
</gene>
<dbReference type="PANTHER" id="PTHR42912">
    <property type="entry name" value="METHYLTRANSFERASE"/>
    <property type="match status" value="1"/>
</dbReference>
<dbReference type="AlphaFoldDB" id="A0A401FR97"/>
<dbReference type="GO" id="GO:0008757">
    <property type="term" value="F:S-adenosylmethionine-dependent methyltransferase activity"/>
    <property type="evidence" value="ECO:0007669"/>
    <property type="project" value="InterPro"/>
</dbReference>
<dbReference type="InterPro" id="IPR029063">
    <property type="entry name" value="SAM-dependent_MTases_sf"/>
</dbReference>
<keyword evidence="2" id="KW-0808">Transferase</keyword>
<reference evidence="3" key="2">
    <citation type="submission" date="2019-01" db="EMBL/GenBank/DDBJ databases">
        <title>Genome sequence of Desulfonema ishimotonii strain Tokyo 01.</title>
        <authorList>
            <person name="Fukui M."/>
        </authorList>
    </citation>
    <scope>NUCLEOTIDE SEQUENCE [LARGE SCALE GENOMIC DNA]</scope>
    <source>
        <strain evidence="3">Tokyo 01</strain>
    </source>
</reference>
<dbReference type="Proteomes" id="UP000288096">
    <property type="component" value="Unassembled WGS sequence"/>
</dbReference>
<dbReference type="InterPro" id="IPR013216">
    <property type="entry name" value="Methyltransf_11"/>
</dbReference>
<sequence length="208" mass="22843">MKINVQEFDTIAREIFAPVYPVIARQIIDRTGITKGICLDIGSGGGYLGLALARETDLFFRFLDESPEMLEIAQKNIADNDLTGRAETLQGNVEAIPLPDESVNLAISRGSVFFWEDRAKAFREIYRVLAPSGYAYIGGGFGSAKLLAEISETMDAMDKGSGRWRKKVARNLGPHAPGEFEAALQAAGIPDFEISHSEETGLWAIFRK</sequence>
<dbReference type="Gene3D" id="3.40.50.150">
    <property type="entry name" value="Vaccinia Virus protein VP39"/>
    <property type="match status" value="1"/>
</dbReference>
<accession>A0A401FR97</accession>
<dbReference type="SUPFAM" id="SSF53335">
    <property type="entry name" value="S-adenosyl-L-methionine-dependent methyltransferases"/>
    <property type="match status" value="1"/>
</dbReference>
<keyword evidence="2" id="KW-0489">Methyltransferase</keyword>
<protein>
    <submittedName>
        <fullName evidence="2">SAM-dependent methyltransferase</fullName>
    </submittedName>
</protein>
<reference evidence="3" key="1">
    <citation type="submission" date="2017-11" db="EMBL/GenBank/DDBJ databases">
        <authorList>
            <person name="Watanabe M."/>
            <person name="Kojima H."/>
        </authorList>
    </citation>
    <scope>NUCLEOTIDE SEQUENCE [LARGE SCALE GENOMIC DNA]</scope>
    <source>
        <strain evidence="3">Tokyo 01</strain>
    </source>
</reference>
<evidence type="ECO:0000313" key="3">
    <source>
        <dbReference type="Proteomes" id="UP000288096"/>
    </source>
</evidence>
<dbReference type="EMBL" id="BEXT01000001">
    <property type="protein sequence ID" value="GBC59487.1"/>
    <property type="molecule type" value="Genomic_DNA"/>
</dbReference>
<dbReference type="Pfam" id="PF08241">
    <property type="entry name" value="Methyltransf_11"/>
    <property type="match status" value="1"/>
</dbReference>